<accession>A0ACC1I606</accession>
<dbReference type="EMBL" id="JANBPG010001790">
    <property type="protein sequence ID" value="KAJ1888273.1"/>
    <property type="molecule type" value="Genomic_DNA"/>
</dbReference>
<organism evidence="1 2">
    <name type="scientific">Kickxella alabastrina</name>
    <dbReference type="NCBI Taxonomy" id="61397"/>
    <lineage>
        <taxon>Eukaryota</taxon>
        <taxon>Fungi</taxon>
        <taxon>Fungi incertae sedis</taxon>
        <taxon>Zoopagomycota</taxon>
        <taxon>Kickxellomycotina</taxon>
        <taxon>Kickxellomycetes</taxon>
        <taxon>Kickxellales</taxon>
        <taxon>Kickxellaceae</taxon>
        <taxon>Kickxella</taxon>
    </lineage>
</organism>
<evidence type="ECO:0000313" key="1">
    <source>
        <dbReference type="EMBL" id="KAJ1888273.1"/>
    </source>
</evidence>
<evidence type="ECO:0000313" key="2">
    <source>
        <dbReference type="Proteomes" id="UP001150581"/>
    </source>
</evidence>
<dbReference type="Proteomes" id="UP001150581">
    <property type="component" value="Unassembled WGS sequence"/>
</dbReference>
<gene>
    <name evidence="1" type="ORF">LPJ66_008659</name>
</gene>
<sequence length="111" mass="11951">MAMTNSGANMTHASQQEYMLISNSITLSSMYLTILPMATILLVILEINELASRVITLGYMLVIAESIAGTQPSALSSVFQSTYTVIEVGHQVTFAITAFIAVCCAVDGFMY</sequence>
<proteinExistence type="predicted"/>
<name>A0ACC1I606_9FUNG</name>
<reference evidence="1" key="1">
    <citation type="submission" date="2022-07" db="EMBL/GenBank/DDBJ databases">
        <title>Phylogenomic reconstructions and comparative analyses of Kickxellomycotina fungi.</title>
        <authorList>
            <person name="Reynolds N.K."/>
            <person name="Stajich J.E."/>
            <person name="Barry K."/>
            <person name="Grigoriev I.V."/>
            <person name="Crous P."/>
            <person name="Smith M.E."/>
        </authorList>
    </citation>
    <scope>NUCLEOTIDE SEQUENCE</scope>
    <source>
        <strain evidence="1">Benny 63K</strain>
    </source>
</reference>
<comment type="caution">
    <text evidence="1">The sequence shown here is derived from an EMBL/GenBank/DDBJ whole genome shotgun (WGS) entry which is preliminary data.</text>
</comment>
<protein>
    <submittedName>
        <fullName evidence="1">Uncharacterized protein</fullName>
    </submittedName>
</protein>
<keyword evidence="2" id="KW-1185">Reference proteome</keyword>